<keyword evidence="2 9" id="KW-0547">Nucleotide-binding</keyword>
<dbReference type="CDD" id="cd00009">
    <property type="entry name" value="AAA"/>
    <property type="match status" value="1"/>
</dbReference>
<comment type="function">
    <text evidence="9">The RuvA-RuvB-RuvC complex processes Holliday junction (HJ) DNA during genetic recombination and DNA repair, while the RuvA-RuvB complex plays an important role in the rescue of blocked DNA replication forks via replication fork reversal (RFR). RuvA specifically binds to HJ cruciform DNA, conferring on it an open structure. The RuvB hexamer acts as an ATP-dependent pump, pulling dsDNA into and through the RuvAB complex. RuvB forms 2 homohexamers on either side of HJ DNA bound by 1 or 2 RuvA tetramers; 4 subunits per hexamer contact DNA at a time. Coordinated motions by a converter formed by DNA-disengaged RuvB subunits stimulates ATP hydrolysis and nucleotide exchange. Immobilization of the converter enables RuvB to convert the ATP-contained energy into a lever motion, pulling 2 nucleotides of DNA out of the RuvA tetramer per ATP hydrolyzed, thus driving DNA branch migration. The RuvB motors rotate together with the DNA substrate, which together with the progressing nucleotide cycle form the mechanistic basis for DNA recombination by continuous HJ branch migration. Branch migration allows RuvC to scan DNA until it finds its consensus sequence, where it cleaves and resolves cruciform DNA.</text>
</comment>
<evidence type="ECO:0000313" key="12">
    <source>
        <dbReference type="Proteomes" id="UP000528432"/>
    </source>
</evidence>
<dbReference type="GO" id="GO:0005737">
    <property type="term" value="C:cytoplasm"/>
    <property type="evidence" value="ECO:0007669"/>
    <property type="project" value="UniProtKB-SubCell"/>
</dbReference>
<protein>
    <recommendedName>
        <fullName evidence="9">Holliday junction branch migration complex subunit RuvB</fullName>
        <ecNumber evidence="9">3.6.4.-</ecNumber>
    </recommendedName>
</protein>
<feature type="binding site" evidence="9">
    <location>
        <position position="21"/>
    </location>
    <ligand>
        <name>ATP</name>
        <dbReference type="ChEBI" id="CHEBI:30616"/>
    </ligand>
</feature>
<dbReference type="Gene3D" id="1.10.8.60">
    <property type="match status" value="1"/>
</dbReference>
<feature type="binding site" evidence="9">
    <location>
        <position position="219"/>
    </location>
    <ligand>
        <name>ATP</name>
        <dbReference type="ChEBI" id="CHEBI:30616"/>
    </ligand>
</feature>
<comment type="caution">
    <text evidence="11">The sequence shown here is derived from an EMBL/GenBank/DDBJ whole genome shotgun (WGS) entry which is preliminary data.</text>
</comment>
<dbReference type="Pfam" id="PF05491">
    <property type="entry name" value="WHD_RuvB"/>
    <property type="match status" value="1"/>
</dbReference>
<feature type="binding site" evidence="9">
    <location>
        <begin position="129"/>
        <end position="131"/>
    </location>
    <ligand>
        <name>ATP</name>
        <dbReference type="ChEBI" id="CHEBI:30616"/>
    </ligand>
</feature>
<dbReference type="InterPro" id="IPR003593">
    <property type="entry name" value="AAA+_ATPase"/>
</dbReference>
<evidence type="ECO:0000256" key="3">
    <source>
        <dbReference type="ARBA" id="ARBA00022763"/>
    </source>
</evidence>
<feature type="binding site" evidence="9">
    <location>
        <position position="63"/>
    </location>
    <ligand>
        <name>ATP</name>
        <dbReference type="ChEBI" id="CHEBI:30616"/>
    </ligand>
</feature>
<dbReference type="GO" id="GO:0006310">
    <property type="term" value="P:DNA recombination"/>
    <property type="evidence" value="ECO:0007669"/>
    <property type="project" value="UniProtKB-UniRule"/>
</dbReference>
<dbReference type="NCBIfam" id="NF000868">
    <property type="entry name" value="PRK00080.1"/>
    <property type="match status" value="1"/>
</dbReference>
<dbReference type="InterPro" id="IPR036390">
    <property type="entry name" value="WH_DNA-bd_sf"/>
</dbReference>
<feature type="binding site" evidence="9">
    <location>
        <position position="67"/>
    </location>
    <ligand>
        <name>Mg(2+)</name>
        <dbReference type="ChEBI" id="CHEBI:18420"/>
    </ligand>
</feature>
<proteinExistence type="inferred from homology"/>
<evidence type="ECO:0000256" key="9">
    <source>
        <dbReference type="HAMAP-Rule" id="MF_00016"/>
    </source>
</evidence>
<dbReference type="PANTHER" id="PTHR42848:SF1">
    <property type="entry name" value="HOLLIDAY JUNCTION BRANCH MIGRATION COMPLEX SUBUNIT RUVB"/>
    <property type="match status" value="1"/>
</dbReference>
<keyword evidence="6 9" id="KW-0238">DNA-binding</keyword>
<feature type="binding site" evidence="9">
    <location>
        <position position="66"/>
    </location>
    <ligand>
        <name>ATP</name>
        <dbReference type="ChEBI" id="CHEBI:30616"/>
    </ligand>
</feature>
<dbReference type="SUPFAM" id="SSF46785">
    <property type="entry name" value="Winged helix' DNA-binding domain"/>
    <property type="match status" value="1"/>
</dbReference>
<feature type="binding site" evidence="9">
    <location>
        <position position="67"/>
    </location>
    <ligand>
        <name>ATP</name>
        <dbReference type="ChEBI" id="CHEBI:30616"/>
    </ligand>
</feature>
<keyword evidence="8 9" id="KW-0234">DNA repair</keyword>
<dbReference type="InterPro" id="IPR027417">
    <property type="entry name" value="P-loop_NTPase"/>
</dbReference>
<feature type="binding site" evidence="9">
    <location>
        <position position="68"/>
    </location>
    <ligand>
        <name>ATP</name>
        <dbReference type="ChEBI" id="CHEBI:30616"/>
    </ligand>
</feature>
<gene>
    <name evidence="9 11" type="primary">ruvB</name>
    <name evidence="11" type="ORF">HMJ28_11405</name>
</gene>
<evidence type="ECO:0000256" key="6">
    <source>
        <dbReference type="ARBA" id="ARBA00023125"/>
    </source>
</evidence>
<dbReference type="InterPro" id="IPR041445">
    <property type="entry name" value="AAA_lid_4"/>
</dbReference>
<comment type="domain">
    <text evidence="9">Has 3 domains, the large (RuvB-L) and small ATPase (RuvB-S) domains and the C-terminal head (RuvB-H) domain. The head domain binds DNA, while the ATPase domains jointly bind ATP, ADP or are empty depending on the state of the subunit in the translocation cycle. During a single DNA translocation step the structure of each domain remains the same, but their relative positions change.</text>
</comment>
<comment type="similarity">
    <text evidence="9">Belongs to the RuvB family.</text>
</comment>
<evidence type="ECO:0000259" key="10">
    <source>
        <dbReference type="SMART" id="SM00382"/>
    </source>
</evidence>
<comment type="catalytic activity">
    <reaction evidence="9">
        <text>ATP + H2O = ADP + phosphate + H(+)</text>
        <dbReference type="Rhea" id="RHEA:13065"/>
        <dbReference type="ChEBI" id="CHEBI:15377"/>
        <dbReference type="ChEBI" id="CHEBI:15378"/>
        <dbReference type="ChEBI" id="CHEBI:30616"/>
        <dbReference type="ChEBI" id="CHEBI:43474"/>
        <dbReference type="ChEBI" id="CHEBI:456216"/>
    </reaction>
</comment>
<dbReference type="PANTHER" id="PTHR42848">
    <property type="match status" value="1"/>
</dbReference>
<dbReference type="Pfam" id="PF17864">
    <property type="entry name" value="AAA_lid_4"/>
    <property type="match status" value="1"/>
</dbReference>
<dbReference type="AlphaFoldDB" id="A0A7Y3XZY5"/>
<dbReference type="InterPro" id="IPR036388">
    <property type="entry name" value="WH-like_DNA-bd_sf"/>
</dbReference>
<evidence type="ECO:0000256" key="1">
    <source>
        <dbReference type="ARBA" id="ARBA00022490"/>
    </source>
</evidence>
<evidence type="ECO:0000256" key="8">
    <source>
        <dbReference type="ARBA" id="ARBA00023204"/>
    </source>
</evidence>
<feature type="region of interest" description="Large ATPase domain (RuvB-L)" evidence="9">
    <location>
        <begin position="2"/>
        <end position="182"/>
    </location>
</feature>
<comment type="subcellular location">
    <subcellularLocation>
        <location evidence="9">Cytoplasm</location>
    </subcellularLocation>
</comment>
<keyword evidence="4 9" id="KW-0378">Hydrolase</keyword>
<dbReference type="GO" id="GO:0048476">
    <property type="term" value="C:Holliday junction resolvase complex"/>
    <property type="evidence" value="ECO:0007669"/>
    <property type="project" value="UniProtKB-UniRule"/>
</dbReference>
<feature type="region of interest" description="Head domain (RuvB-H)" evidence="9">
    <location>
        <begin position="256"/>
        <end position="342"/>
    </location>
</feature>
<dbReference type="HAMAP" id="MF_00016">
    <property type="entry name" value="DNA_HJ_migration_RuvB"/>
    <property type="match status" value="1"/>
</dbReference>
<feature type="binding site" evidence="9">
    <location>
        <position position="311"/>
    </location>
    <ligand>
        <name>DNA</name>
        <dbReference type="ChEBI" id="CHEBI:16991"/>
    </ligand>
</feature>
<name>A0A7Y3XZY5_CLOCO</name>
<evidence type="ECO:0000256" key="4">
    <source>
        <dbReference type="ARBA" id="ARBA00022801"/>
    </source>
</evidence>
<dbReference type="InterPro" id="IPR008824">
    <property type="entry name" value="RuvB-like_N"/>
</dbReference>
<sequence>MDNRFVTPLSIEEDADIEYNLRPTQLEEYIGQSKVREKLRIFIKAAKNRGESLDHVLLYGPPGLGKTTLANIIAKEMKGNLKITSGPAIERAGDLAAILTTLNEHDVLFIDEIHRLNRAVEEILYPAMEDYALDIVIGKGAAAKSIRLDLPQFTLIGATTRVGLLTAPLRDRFGVLCPMEFYNEGELKDIIIRSSKILNIKIQEEAAYELARRSRGTPRIANRILKRVRDYSEVMGDGIIDLNMTNKALELLEIDKEGFDSIDTKILKAILDNFNGGPVGLETLAYFIGEELDTIEDVYEPYLLQKGFIMRTPRGRVATEKTYKHFKRDIKKENINQYKFKI</sequence>
<dbReference type="Pfam" id="PF05496">
    <property type="entry name" value="RuvB_N"/>
    <property type="match status" value="1"/>
</dbReference>
<evidence type="ECO:0000256" key="7">
    <source>
        <dbReference type="ARBA" id="ARBA00023172"/>
    </source>
</evidence>
<dbReference type="GO" id="GO:0016787">
    <property type="term" value="F:hydrolase activity"/>
    <property type="evidence" value="ECO:0007669"/>
    <property type="project" value="UniProtKB-KW"/>
</dbReference>
<comment type="subunit">
    <text evidence="9">Homohexamer. Forms an RuvA(8)-RuvB(12)-Holliday junction (HJ) complex. HJ DNA is sandwiched between 2 RuvA tetramers; dsDNA enters through RuvA and exits via RuvB. An RuvB hexamer assembles on each DNA strand where it exits the tetramer. Each RuvB hexamer is contacted by two RuvA subunits (via domain III) on 2 adjacent RuvB subunits; this complex drives branch migration. In the full resolvosome a probable DNA-RuvA(4)-RuvB(12)-RuvC(2) complex forms which resolves the HJ.</text>
</comment>
<comment type="caution">
    <text evidence="9">Lacks conserved residue(s) required for the propagation of feature annotation.</text>
</comment>
<keyword evidence="1 9" id="KW-0963">Cytoplasm</keyword>
<dbReference type="InterPro" id="IPR004605">
    <property type="entry name" value="DNA_helicase_Holl-junc_RuvB"/>
</dbReference>
<reference evidence="11 12" key="1">
    <citation type="submission" date="2020-05" db="EMBL/GenBank/DDBJ databases">
        <title>Draft genome sequence of Clostridium cochlearium strain AGROS13 isolated from a sheep dairy farm in New Zealand.</title>
        <authorList>
            <person name="Gupta T.B."/>
            <person name="Jauregui R."/>
            <person name="Risson A.N."/>
            <person name="Brightwell G."/>
            <person name="Maclean P."/>
        </authorList>
    </citation>
    <scope>NUCLEOTIDE SEQUENCE [LARGE SCALE GENOMIC DNA]</scope>
    <source>
        <strain evidence="11 12">AGROS13</strain>
    </source>
</reference>
<evidence type="ECO:0000313" key="11">
    <source>
        <dbReference type="EMBL" id="NOH16974.1"/>
    </source>
</evidence>
<feature type="region of interest" description="Small ATPAse domain (RuvB-S)" evidence="9">
    <location>
        <begin position="183"/>
        <end position="253"/>
    </location>
</feature>
<dbReference type="Gene3D" id="1.10.10.10">
    <property type="entry name" value="Winged helix-like DNA-binding domain superfamily/Winged helix DNA-binding domain"/>
    <property type="match status" value="1"/>
</dbReference>
<dbReference type="NCBIfam" id="TIGR00635">
    <property type="entry name" value="ruvB"/>
    <property type="match status" value="1"/>
</dbReference>
<feature type="binding site" evidence="9">
    <location>
        <position position="316"/>
    </location>
    <ligand>
        <name>DNA</name>
        <dbReference type="ChEBI" id="CHEBI:16991"/>
    </ligand>
</feature>
<dbReference type="GO" id="GO:0005524">
    <property type="term" value="F:ATP binding"/>
    <property type="evidence" value="ECO:0007669"/>
    <property type="project" value="UniProtKB-UniRule"/>
</dbReference>
<dbReference type="Gene3D" id="3.40.50.300">
    <property type="entry name" value="P-loop containing nucleotide triphosphate hydrolases"/>
    <property type="match status" value="1"/>
</dbReference>
<feature type="domain" description="AAA+ ATPase" evidence="10">
    <location>
        <begin position="52"/>
        <end position="183"/>
    </location>
</feature>
<evidence type="ECO:0000256" key="5">
    <source>
        <dbReference type="ARBA" id="ARBA00022840"/>
    </source>
</evidence>
<keyword evidence="11" id="KW-0347">Helicase</keyword>
<dbReference type="GO" id="GO:0000400">
    <property type="term" value="F:four-way junction DNA binding"/>
    <property type="evidence" value="ECO:0007669"/>
    <property type="project" value="UniProtKB-UniRule"/>
</dbReference>
<accession>A0A7Y3XZY5</accession>
<dbReference type="GO" id="GO:0006281">
    <property type="term" value="P:DNA repair"/>
    <property type="evidence" value="ECO:0007669"/>
    <property type="project" value="UniProtKB-UniRule"/>
</dbReference>
<keyword evidence="5 9" id="KW-0067">ATP-binding</keyword>
<dbReference type="SUPFAM" id="SSF52540">
    <property type="entry name" value="P-loop containing nucleoside triphosphate hydrolases"/>
    <property type="match status" value="1"/>
</dbReference>
<keyword evidence="3 9" id="KW-0227">DNA damage</keyword>
<feature type="binding site" evidence="9">
    <location>
        <position position="182"/>
    </location>
    <ligand>
        <name>ATP</name>
        <dbReference type="ChEBI" id="CHEBI:30616"/>
    </ligand>
</feature>
<dbReference type="EC" id="3.6.4.-" evidence="9"/>
<dbReference type="GO" id="GO:0009378">
    <property type="term" value="F:four-way junction helicase activity"/>
    <property type="evidence" value="ECO:0007669"/>
    <property type="project" value="InterPro"/>
</dbReference>
<feature type="binding site" evidence="9">
    <location>
        <position position="172"/>
    </location>
    <ligand>
        <name>ATP</name>
        <dbReference type="ChEBI" id="CHEBI:30616"/>
    </ligand>
</feature>
<dbReference type="Proteomes" id="UP000528432">
    <property type="component" value="Unassembled WGS sequence"/>
</dbReference>
<dbReference type="InterPro" id="IPR008823">
    <property type="entry name" value="RuvB_wg_C"/>
</dbReference>
<keyword evidence="7 9" id="KW-0233">DNA recombination</keyword>
<dbReference type="SMART" id="SM00382">
    <property type="entry name" value="AAA"/>
    <property type="match status" value="1"/>
</dbReference>
<evidence type="ECO:0000256" key="2">
    <source>
        <dbReference type="ARBA" id="ARBA00022741"/>
    </source>
</evidence>
<dbReference type="EMBL" id="JABFIF010000030">
    <property type="protein sequence ID" value="NOH16974.1"/>
    <property type="molecule type" value="Genomic_DNA"/>
</dbReference>
<organism evidence="11 12">
    <name type="scientific">Clostridium cochlearium</name>
    <dbReference type="NCBI Taxonomy" id="1494"/>
    <lineage>
        <taxon>Bacteria</taxon>
        <taxon>Bacillati</taxon>
        <taxon>Bacillota</taxon>
        <taxon>Clostridia</taxon>
        <taxon>Eubacteriales</taxon>
        <taxon>Clostridiaceae</taxon>
        <taxon>Clostridium</taxon>
    </lineage>
</organism>
<feature type="binding site" evidence="9">
    <location>
        <position position="22"/>
    </location>
    <ligand>
        <name>ATP</name>
        <dbReference type="ChEBI" id="CHEBI:30616"/>
    </ligand>
</feature>